<sequence>VESPYQTQTTRGNKMMVNDGLWHIESLCNFPGNFHEIRTLNFDRTLNQRLSTTVGQ</sequence>
<protein>
    <submittedName>
        <fullName evidence="1">Uncharacterized protein</fullName>
    </submittedName>
</protein>
<accession>A0A381Z4B4</accession>
<proteinExistence type="predicted"/>
<organism evidence="1">
    <name type="scientific">marine metagenome</name>
    <dbReference type="NCBI Taxonomy" id="408172"/>
    <lineage>
        <taxon>unclassified sequences</taxon>
        <taxon>metagenomes</taxon>
        <taxon>ecological metagenomes</taxon>
    </lineage>
</organism>
<name>A0A381Z4B4_9ZZZZ</name>
<dbReference type="EMBL" id="UINC01019805">
    <property type="protein sequence ID" value="SVA83781.1"/>
    <property type="molecule type" value="Genomic_DNA"/>
</dbReference>
<reference evidence="1" key="1">
    <citation type="submission" date="2018-05" db="EMBL/GenBank/DDBJ databases">
        <authorList>
            <person name="Lanie J.A."/>
            <person name="Ng W.-L."/>
            <person name="Kazmierczak K.M."/>
            <person name="Andrzejewski T.M."/>
            <person name="Davidsen T.M."/>
            <person name="Wayne K.J."/>
            <person name="Tettelin H."/>
            <person name="Glass J.I."/>
            <person name="Rusch D."/>
            <person name="Podicherti R."/>
            <person name="Tsui H.-C.T."/>
            <person name="Winkler M.E."/>
        </authorList>
    </citation>
    <scope>NUCLEOTIDE SEQUENCE</scope>
</reference>
<feature type="non-terminal residue" evidence="1">
    <location>
        <position position="1"/>
    </location>
</feature>
<gene>
    <name evidence="1" type="ORF">METZ01_LOCUS136635</name>
</gene>
<dbReference type="AlphaFoldDB" id="A0A381Z4B4"/>
<evidence type="ECO:0000313" key="1">
    <source>
        <dbReference type="EMBL" id="SVA83781.1"/>
    </source>
</evidence>